<comment type="caution">
    <text evidence="1">The sequence shown here is derived from an EMBL/GenBank/DDBJ whole genome shotgun (WGS) entry which is preliminary data.</text>
</comment>
<dbReference type="EMBL" id="JAHRIO010010003">
    <property type="protein sequence ID" value="MEQ2160539.1"/>
    <property type="molecule type" value="Genomic_DNA"/>
</dbReference>
<dbReference type="Proteomes" id="UP001476798">
    <property type="component" value="Unassembled WGS sequence"/>
</dbReference>
<protein>
    <submittedName>
        <fullName evidence="1">Uncharacterized protein</fullName>
    </submittedName>
</protein>
<name>A0ABV0MN75_9TELE</name>
<reference evidence="1 2" key="1">
    <citation type="submission" date="2021-06" db="EMBL/GenBank/DDBJ databases">
        <authorList>
            <person name="Palmer J.M."/>
        </authorList>
    </citation>
    <scope>NUCLEOTIDE SEQUENCE [LARGE SCALE GENOMIC DNA]</scope>
    <source>
        <strain evidence="1 2">GA_2019</strain>
        <tissue evidence="1">Muscle</tissue>
    </source>
</reference>
<evidence type="ECO:0000313" key="2">
    <source>
        <dbReference type="Proteomes" id="UP001476798"/>
    </source>
</evidence>
<accession>A0ABV0MN75</accession>
<keyword evidence="2" id="KW-1185">Reference proteome</keyword>
<gene>
    <name evidence="1" type="ORF">GOODEAATRI_000227</name>
</gene>
<sequence length="69" mass="8310">MKDRLEQLKAPYVHFNVCPSCCQQPPDLQETWRRLGKKETRKHNLVRVMRAFMLLDWTDLAFLCSFKLK</sequence>
<organism evidence="1 2">
    <name type="scientific">Goodea atripinnis</name>
    <dbReference type="NCBI Taxonomy" id="208336"/>
    <lineage>
        <taxon>Eukaryota</taxon>
        <taxon>Metazoa</taxon>
        <taxon>Chordata</taxon>
        <taxon>Craniata</taxon>
        <taxon>Vertebrata</taxon>
        <taxon>Euteleostomi</taxon>
        <taxon>Actinopterygii</taxon>
        <taxon>Neopterygii</taxon>
        <taxon>Teleostei</taxon>
        <taxon>Neoteleostei</taxon>
        <taxon>Acanthomorphata</taxon>
        <taxon>Ovalentaria</taxon>
        <taxon>Atherinomorphae</taxon>
        <taxon>Cyprinodontiformes</taxon>
        <taxon>Goodeidae</taxon>
        <taxon>Goodea</taxon>
    </lineage>
</organism>
<evidence type="ECO:0000313" key="1">
    <source>
        <dbReference type="EMBL" id="MEQ2160539.1"/>
    </source>
</evidence>
<proteinExistence type="predicted"/>